<keyword evidence="3" id="KW-1185">Reference proteome</keyword>
<feature type="domain" description="Methyltransferase" evidence="1">
    <location>
        <begin position="225"/>
        <end position="318"/>
    </location>
</feature>
<proteinExistence type="predicted"/>
<dbReference type="InterPro" id="IPR041698">
    <property type="entry name" value="Methyltransf_25"/>
</dbReference>
<dbReference type="Pfam" id="PF13649">
    <property type="entry name" value="Methyltransf_25"/>
    <property type="match status" value="1"/>
</dbReference>
<name>A0A433DKG9_9FUNG</name>
<protein>
    <recommendedName>
        <fullName evidence="1">Methyltransferase domain-containing protein</fullName>
    </recommendedName>
</protein>
<dbReference type="SUPFAM" id="SSF53335">
    <property type="entry name" value="S-adenosyl-L-methionine-dependent methyltransferases"/>
    <property type="match status" value="1"/>
</dbReference>
<evidence type="ECO:0000313" key="3">
    <source>
        <dbReference type="Proteomes" id="UP000268093"/>
    </source>
</evidence>
<evidence type="ECO:0000259" key="1">
    <source>
        <dbReference type="Pfam" id="PF13649"/>
    </source>
</evidence>
<organism evidence="2 3">
    <name type="scientific">Jimgerdemannia flammicorona</name>
    <dbReference type="NCBI Taxonomy" id="994334"/>
    <lineage>
        <taxon>Eukaryota</taxon>
        <taxon>Fungi</taxon>
        <taxon>Fungi incertae sedis</taxon>
        <taxon>Mucoromycota</taxon>
        <taxon>Mucoromycotina</taxon>
        <taxon>Endogonomycetes</taxon>
        <taxon>Endogonales</taxon>
        <taxon>Endogonaceae</taxon>
        <taxon>Jimgerdemannia</taxon>
    </lineage>
</organism>
<sequence>MPNRNLERLTVGVHRPLRALQKAPDCTVNAHLRINQPTNEPVIWSILSANAMGHRHSHLRVYEGQGEPQWSQRFRTVRRPYSSVRNLAHRFQNEADPVNIAAELKEWQQVGTGKRQFVSSTSTLPIHLADGGRRGLNDVASWNLKATRAVQEEKSLKTKRSLNALDERRFGRTDSGTAESILPLEVLEADRVQKRHYAMKRLFKSNFQAPVTGILNGDNGEPAMVLEVMCGQGTWSLDMAKDFSTTMFFGVHSSRMYPTTGFPANCFFQEGTPLESRGLPFCDNTFDYVLQRFTLTSLTPEQRIRNLQELVRVAKPGGFIEVVEAEVPSIRSGPANWVSPTAIAEFRNSIEIDDASPEAYDELERQCLGNYQTVAEYDIAYGRKSKTQREE</sequence>
<dbReference type="Gene3D" id="3.40.50.150">
    <property type="entry name" value="Vaccinia Virus protein VP39"/>
    <property type="match status" value="1"/>
</dbReference>
<dbReference type="GO" id="GO:0008168">
    <property type="term" value="F:methyltransferase activity"/>
    <property type="evidence" value="ECO:0007669"/>
    <property type="project" value="TreeGrafter"/>
</dbReference>
<reference evidence="2 3" key="1">
    <citation type="journal article" date="2018" name="New Phytol.">
        <title>Phylogenomics of Endogonaceae and evolution of mycorrhizas within Mucoromycota.</title>
        <authorList>
            <person name="Chang Y."/>
            <person name="Desiro A."/>
            <person name="Na H."/>
            <person name="Sandor L."/>
            <person name="Lipzen A."/>
            <person name="Clum A."/>
            <person name="Barry K."/>
            <person name="Grigoriev I.V."/>
            <person name="Martin F.M."/>
            <person name="Stajich J.E."/>
            <person name="Smith M.E."/>
            <person name="Bonito G."/>
            <person name="Spatafora J.W."/>
        </authorList>
    </citation>
    <scope>NUCLEOTIDE SEQUENCE [LARGE SCALE GENOMIC DNA]</scope>
    <source>
        <strain evidence="2 3">GMNB39</strain>
    </source>
</reference>
<dbReference type="AlphaFoldDB" id="A0A433DKG9"/>
<dbReference type="OrthoDB" id="2013972at2759"/>
<dbReference type="InterPro" id="IPR029063">
    <property type="entry name" value="SAM-dependent_MTases_sf"/>
</dbReference>
<evidence type="ECO:0000313" key="2">
    <source>
        <dbReference type="EMBL" id="RUP51394.1"/>
    </source>
</evidence>
<dbReference type="PANTHER" id="PTHR43591">
    <property type="entry name" value="METHYLTRANSFERASE"/>
    <property type="match status" value="1"/>
</dbReference>
<dbReference type="EMBL" id="RBNI01000756">
    <property type="protein sequence ID" value="RUP51394.1"/>
    <property type="molecule type" value="Genomic_DNA"/>
</dbReference>
<comment type="caution">
    <text evidence="2">The sequence shown here is derived from an EMBL/GenBank/DDBJ whole genome shotgun (WGS) entry which is preliminary data.</text>
</comment>
<dbReference type="Proteomes" id="UP000268093">
    <property type="component" value="Unassembled WGS sequence"/>
</dbReference>
<gene>
    <name evidence="2" type="ORF">BC936DRAFT_148417</name>
</gene>
<dbReference type="PANTHER" id="PTHR43591:SF24">
    <property type="entry name" value="2-METHOXY-6-POLYPRENYL-1,4-BENZOQUINOL METHYLASE, MITOCHONDRIAL"/>
    <property type="match status" value="1"/>
</dbReference>
<accession>A0A433DKG9</accession>